<accession>A0A8E2WGH1</accession>
<gene>
    <name evidence="1" type="ORF">C8D77_101206</name>
</gene>
<name>A0A8E2WGH1_RHILI</name>
<dbReference type="EMBL" id="QGGH01000001">
    <property type="protein sequence ID" value="PWJ93527.1"/>
    <property type="molecule type" value="Genomic_DNA"/>
</dbReference>
<dbReference type="RefSeq" id="WP_109658746.1">
    <property type="nucleotide sequence ID" value="NZ_QGGH01000001.1"/>
</dbReference>
<organism evidence="1 2">
    <name type="scientific">Rhizobium loti</name>
    <name type="common">Mesorhizobium loti</name>
    <dbReference type="NCBI Taxonomy" id="381"/>
    <lineage>
        <taxon>Bacteria</taxon>
        <taxon>Pseudomonadati</taxon>
        <taxon>Pseudomonadota</taxon>
        <taxon>Alphaproteobacteria</taxon>
        <taxon>Hyphomicrobiales</taxon>
        <taxon>Phyllobacteriaceae</taxon>
        <taxon>Mesorhizobium</taxon>
    </lineage>
</organism>
<evidence type="ECO:0000313" key="2">
    <source>
        <dbReference type="Proteomes" id="UP000245631"/>
    </source>
</evidence>
<protein>
    <submittedName>
        <fullName evidence="1">Uncharacterized protein</fullName>
    </submittedName>
</protein>
<dbReference type="GeneID" id="61049563"/>
<evidence type="ECO:0000313" key="1">
    <source>
        <dbReference type="EMBL" id="PWJ93527.1"/>
    </source>
</evidence>
<sequence>MARFDTFERDLKLATAGMEPAAISAALAKFARAELAKAIAAGASPQYTRFVNSVEGAAEETVQVPGSILYVFSNWPLVINAAKAELVKRSPRRTGRYAGSFMVIVGGRTVATDFSKLRPDAEVIIFNPYPSTRKIETGYNGPGRRHFDAAKNALSARFGAAFKIEMKYVEVPGGISPLAPYRLKRTTKRRAAGTALTYPALVINAL</sequence>
<comment type="caution">
    <text evidence="1">The sequence shown here is derived from an EMBL/GenBank/DDBJ whole genome shotgun (WGS) entry which is preliminary data.</text>
</comment>
<dbReference type="AlphaFoldDB" id="A0A8E2WGH1"/>
<reference evidence="1 2" key="1">
    <citation type="submission" date="2018-05" db="EMBL/GenBank/DDBJ databases">
        <title>Genomic Encyclopedia of Type Strains, Phase IV (KMG-IV): sequencing the most valuable type-strain genomes for metagenomic binning, comparative biology and taxonomic classification.</title>
        <authorList>
            <person name="Goeker M."/>
        </authorList>
    </citation>
    <scope>NUCLEOTIDE SEQUENCE [LARGE SCALE GENOMIC DNA]</scope>
    <source>
        <strain evidence="1 2">DSM 2626</strain>
    </source>
</reference>
<proteinExistence type="predicted"/>
<dbReference type="Proteomes" id="UP000245631">
    <property type="component" value="Unassembled WGS sequence"/>
</dbReference>